<organism evidence="2 3">
    <name type="scientific">Halococcoides cellulosivorans</name>
    <dbReference type="NCBI Taxonomy" id="1679096"/>
    <lineage>
        <taxon>Archaea</taxon>
        <taxon>Methanobacteriati</taxon>
        <taxon>Methanobacteriota</taxon>
        <taxon>Stenosarchaea group</taxon>
        <taxon>Halobacteria</taxon>
        <taxon>Halobacteriales</taxon>
        <taxon>Haloarculaceae</taxon>
        <taxon>Halococcoides</taxon>
    </lineage>
</organism>
<dbReference type="Gene3D" id="3.40.630.30">
    <property type="match status" value="2"/>
</dbReference>
<dbReference type="SUPFAM" id="SSF55718">
    <property type="entry name" value="SCP-like"/>
    <property type="match status" value="1"/>
</dbReference>
<keyword evidence="3" id="KW-1185">Reference proteome</keyword>
<gene>
    <name evidence="2" type="ORF">HARCEL1_09300</name>
</gene>
<dbReference type="Pfam" id="PF13530">
    <property type="entry name" value="SCP2_2"/>
    <property type="match status" value="1"/>
</dbReference>
<sequence length="386" mass="42332">MSEYRQIASDERARFDQILQYAFDPGAGPTVESVGSDAVGRRVALVDETLSSVDIEYRFDARVRGAWVTLGGLGGVATPPEHRGVGHARRLLAAAVASFAGDDVAIVALWPFETAFYRRLGWATATAMTTYDCPPSVLATLDDGAGRVQPIDPDDWATVAPVGRRAGAGETLAIDRTEQWWRERVFRRFGDERRHVYRYDRDGSPAGVVAYEVRDGVIDVATLDAVDHRAYRALLGFLGRHGPQIDRVRFERPAETDLFAMVERPDAIESTCAPGPMVRVTDPVAALDGLPCPDADGRVVLAVSDPLTEDRTTVALTPADGHLRAEPTTEEPELTMGVRALSAIVVGAHRPATVARRDRIDVTNRSALDVLDRWLPTERVFLRDFF</sequence>
<dbReference type="Pfam" id="PF13527">
    <property type="entry name" value="Acetyltransf_9"/>
    <property type="match status" value="1"/>
</dbReference>
<feature type="domain" description="N-acetyltransferase" evidence="1">
    <location>
        <begin position="2"/>
        <end position="144"/>
    </location>
</feature>
<dbReference type="InterPro" id="IPR025559">
    <property type="entry name" value="Eis_dom"/>
</dbReference>
<dbReference type="InterPro" id="IPR016181">
    <property type="entry name" value="Acyl_CoA_acyltransferase"/>
</dbReference>
<dbReference type="PROSITE" id="PS51186">
    <property type="entry name" value="GNAT"/>
    <property type="match status" value="1"/>
</dbReference>
<dbReference type="Pfam" id="PF17668">
    <property type="entry name" value="Acetyltransf_17"/>
    <property type="match status" value="1"/>
</dbReference>
<evidence type="ECO:0000259" key="1">
    <source>
        <dbReference type="PROSITE" id="PS51186"/>
    </source>
</evidence>
<dbReference type="InterPro" id="IPR000182">
    <property type="entry name" value="GNAT_dom"/>
</dbReference>
<name>A0A2R4X281_9EURY</name>
<dbReference type="PANTHER" id="PTHR37817">
    <property type="entry name" value="N-ACETYLTRANSFERASE EIS"/>
    <property type="match status" value="1"/>
</dbReference>
<dbReference type="InterPro" id="IPR041380">
    <property type="entry name" value="Acetyltransf_17"/>
</dbReference>
<dbReference type="Gene3D" id="3.30.1050.10">
    <property type="entry name" value="SCP2 sterol-binding domain"/>
    <property type="match status" value="1"/>
</dbReference>
<dbReference type="GeneID" id="36512701"/>
<dbReference type="InterPro" id="IPR036527">
    <property type="entry name" value="SCP2_sterol-bd_dom_sf"/>
</dbReference>
<dbReference type="SUPFAM" id="SSF55729">
    <property type="entry name" value="Acyl-CoA N-acyltransferases (Nat)"/>
    <property type="match status" value="1"/>
</dbReference>
<dbReference type="RefSeq" id="WP_108382737.1">
    <property type="nucleotide sequence ID" value="NZ_CP028858.1"/>
</dbReference>
<dbReference type="InterPro" id="IPR051554">
    <property type="entry name" value="Acetyltransferase_Eis"/>
</dbReference>
<evidence type="ECO:0000313" key="2">
    <source>
        <dbReference type="EMBL" id="AWB27894.1"/>
    </source>
</evidence>
<dbReference type="AlphaFoldDB" id="A0A2R4X281"/>
<proteinExistence type="predicted"/>
<evidence type="ECO:0000313" key="3">
    <source>
        <dbReference type="Proteomes" id="UP000244727"/>
    </source>
</evidence>
<dbReference type="PANTHER" id="PTHR37817:SF1">
    <property type="entry name" value="N-ACETYLTRANSFERASE EIS"/>
    <property type="match status" value="1"/>
</dbReference>
<protein>
    <submittedName>
        <fullName evidence="2">GNAT family N-acetyltransferase</fullName>
    </submittedName>
</protein>
<reference evidence="2 3" key="1">
    <citation type="submission" date="2018-04" db="EMBL/GenBank/DDBJ databases">
        <title>Halococcoides cellulosivorans gen. nov., sp. nov., an extremely halophilic cellulose-utilizing haloarchaeon from hypersaline lakes.</title>
        <authorList>
            <person name="Sorokin D.Y."/>
            <person name="Toshchakov S.V."/>
            <person name="Samarov N.I."/>
            <person name="Korzhenkov A."/>
            <person name="Kublanov I.V."/>
        </authorList>
    </citation>
    <scope>NUCLEOTIDE SEQUENCE [LARGE SCALE GENOMIC DNA]</scope>
    <source>
        <strain evidence="2 3">HArcel1</strain>
    </source>
</reference>
<accession>A0A2R4X281</accession>
<dbReference type="GO" id="GO:0034069">
    <property type="term" value="F:aminoglycoside N-acetyltransferase activity"/>
    <property type="evidence" value="ECO:0007669"/>
    <property type="project" value="TreeGrafter"/>
</dbReference>
<dbReference type="KEGG" id="harc:HARCEL1_09300"/>
<dbReference type="EMBL" id="CP028858">
    <property type="protein sequence ID" value="AWB27894.1"/>
    <property type="molecule type" value="Genomic_DNA"/>
</dbReference>
<keyword evidence="2" id="KW-0808">Transferase</keyword>
<dbReference type="GO" id="GO:0030649">
    <property type="term" value="P:aminoglycoside antibiotic catabolic process"/>
    <property type="evidence" value="ECO:0007669"/>
    <property type="project" value="TreeGrafter"/>
</dbReference>
<dbReference type="Proteomes" id="UP000244727">
    <property type="component" value="Chromosome"/>
</dbReference>